<protein>
    <recommendedName>
        <fullName evidence="2 3">Heme chaperone HemW</fullName>
    </recommendedName>
</protein>
<dbReference type="SMART" id="SM00729">
    <property type="entry name" value="Elp3"/>
    <property type="match status" value="1"/>
</dbReference>
<keyword evidence="3" id="KW-0479">Metal-binding</keyword>
<dbReference type="SUPFAM" id="SSF102114">
    <property type="entry name" value="Radical SAM enzymes"/>
    <property type="match status" value="1"/>
</dbReference>
<reference evidence="6" key="1">
    <citation type="submission" date="2017-11" db="EMBL/GenBank/DDBJ databases">
        <authorList>
            <person name="Zhu W."/>
        </authorList>
    </citation>
    <scope>NUCLEOTIDE SEQUENCE [LARGE SCALE GENOMIC DNA]</scope>
    <source>
        <strain evidence="6">CAU 1183</strain>
    </source>
</reference>
<evidence type="ECO:0000256" key="3">
    <source>
        <dbReference type="RuleBase" id="RU364116"/>
    </source>
</evidence>
<evidence type="ECO:0000256" key="1">
    <source>
        <dbReference type="ARBA" id="ARBA00006100"/>
    </source>
</evidence>
<evidence type="ECO:0000313" key="6">
    <source>
        <dbReference type="Proteomes" id="UP000257143"/>
    </source>
</evidence>
<dbReference type="NCBIfam" id="TIGR00539">
    <property type="entry name" value="hemN_rel"/>
    <property type="match status" value="1"/>
</dbReference>
<dbReference type="OrthoDB" id="9808022at2"/>
<proteinExistence type="inferred from homology"/>
<dbReference type="GO" id="GO:0006779">
    <property type="term" value="P:porphyrin-containing compound biosynthetic process"/>
    <property type="evidence" value="ECO:0007669"/>
    <property type="project" value="InterPro"/>
</dbReference>
<accession>A0A3D8PTC5</accession>
<name>A0A3D8PTC5_9BACI</name>
<keyword evidence="3" id="KW-0963">Cytoplasm</keyword>
<comment type="caution">
    <text evidence="5">The sequence shown here is derived from an EMBL/GenBank/DDBJ whole genome shotgun (WGS) entry which is preliminary data.</text>
</comment>
<gene>
    <name evidence="5" type="ORF">CWR48_09375</name>
</gene>
<keyword evidence="6" id="KW-1185">Reference proteome</keyword>
<keyword evidence="3" id="KW-0349">Heme</keyword>
<keyword evidence="3" id="KW-0408">Iron</keyword>
<dbReference type="Pfam" id="PF06969">
    <property type="entry name" value="HemN_C"/>
    <property type="match status" value="1"/>
</dbReference>
<comment type="subcellular location">
    <subcellularLocation>
        <location evidence="3">Cytoplasm</location>
    </subcellularLocation>
</comment>
<dbReference type="RefSeq" id="WP_115772976.1">
    <property type="nucleotide sequence ID" value="NZ_PIOC01000014.1"/>
</dbReference>
<dbReference type="SFLD" id="SFLDG01065">
    <property type="entry name" value="anaerobic_coproporphyrinogen-I"/>
    <property type="match status" value="1"/>
</dbReference>
<feature type="domain" description="Radical SAM core" evidence="4">
    <location>
        <begin position="1"/>
        <end position="234"/>
    </location>
</feature>
<sequence>MNEVQSVYIHIPFCQQMCHYCDFVKYFYNEKLATEYIEALANEINTNIAGTKNKIRTIYIGGGTPSALNLQQLRSLLTIIDTKFDIASCEEFTIEVNPGDIDDEKTKLLKDFGITRISFGVQVMDDKLLTELGRIHRVSDVYHTVDLLTKHQFSNISLDLIYALPNQTVDQFKQSLDEVLAFNLPHYATYGLQIEPRTVFYQRHKKGLLHRPSEDDEITMYEILKQTMKANGVRQYEISNFAKPGYESKHNLTYWSNGYYYGFGAGAHGYLPDQRITNLRPLPAYKKEAMTSGRPILQTEEITLKEKLEEEMFLGLRKIAGINKQSFTQKYGFPPEKLYKLEITDLVDHELLKESETTIQLTDKGMLLANQVFEKFMLEDSDLVGI</sequence>
<keyword evidence="3" id="KW-0949">S-adenosyl-L-methionine</keyword>
<evidence type="ECO:0000259" key="4">
    <source>
        <dbReference type="PROSITE" id="PS51918"/>
    </source>
</evidence>
<organism evidence="5 6">
    <name type="scientific">Oceanobacillus arenosus</name>
    <dbReference type="NCBI Taxonomy" id="1229153"/>
    <lineage>
        <taxon>Bacteria</taxon>
        <taxon>Bacillati</taxon>
        <taxon>Bacillota</taxon>
        <taxon>Bacilli</taxon>
        <taxon>Bacillales</taxon>
        <taxon>Bacillaceae</taxon>
        <taxon>Oceanobacillus</taxon>
    </lineage>
</organism>
<keyword evidence="3" id="KW-0143">Chaperone</keyword>
<dbReference type="PANTHER" id="PTHR13932">
    <property type="entry name" value="COPROPORPHYRINIGEN III OXIDASE"/>
    <property type="match status" value="1"/>
</dbReference>
<keyword evidence="3" id="KW-0004">4Fe-4S</keyword>
<dbReference type="InterPro" id="IPR058240">
    <property type="entry name" value="rSAM_sf"/>
</dbReference>
<dbReference type="SFLD" id="SFLDF00562">
    <property type="entry name" value="HemN-like__clustered_with_heat"/>
    <property type="match status" value="1"/>
</dbReference>
<dbReference type="Proteomes" id="UP000257143">
    <property type="component" value="Unassembled WGS sequence"/>
</dbReference>
<dbReference type="PROSITE" id="PS51918">
    <property type="entry name" value="RADICAL_SAM"/>
    <property type="match status" value="1"/>
</dbReference>
<dbReference type="InterPro" id="IPR004559">
    <property type="entry name" value="HemW-like"/>
</dbReference>
<dbReference type="GO" id="GO:0004109">
    <property type="term" value="F:coproporphyrinogen oxidase activity"/>
    <property type="evidence" value="ECO:0007669"/>
    <property type="project" value="InterPro"/>
</dbReference>
<dbReference type="InterPro" id="IPR010723">
    <property type="entry name" value="HemN_C"/>
</dbReference>
<dbReference type="SFLD" id="SFLDS00029">
    <property type="entry name" value="Radical_SAM"/>
    <property type="match status" value="1"/>
</dbReference>
<dbReference type="SFLD" id="SFLDF00288">
    <property type="entry name" value="HemN-like__clustered_with_nucl"/>
    <property type="match status" value="1"/>
</dbReference>
<dbReference type="EMBL" id="PIOC01000014">
    <property type="protein sequence ID" value="RDW19244.1"/>
    <property type="molecule type" value="Genomic_DNA"/>
</dbReference>
<dbReference type="AlphaFoldDB" id="A0A3D8PTC5"/>
<dbReference type="GO" id="GO:0046872">
    <property type="term" value="F:metal ion binding"/>
    <property type="evidence" value="ECO:0007669"/>
    <property type="project" value="UniProtKB-UniRule"/>
</dbReference>
<dbReference type="PANTHER" id="PTHR13932:SF5">
    <property type="entry name" value="RADICAL S-ADENOSYL METHIONINE DOMAIN-CONTAINING PROTEIN 1, MITOCHONDRIAL"/>
    <property type="match status" value="1"/>
</dbReference>
<comment type="function">
    <text evidence="3">Probably acts as a heme chaperone, transferring heme to an unknown acceptor. Binds one molecule of heme per monomer, possibly covalently. Binds 1 [4Fe-4S] cluster. The cluster is coordinated with 3 cysteines and an exchangeable S-adenosyl-L-methionine.</text>
</comment>
<dbReference type="InterPro" id="IPR034505">
    <property type="entry name" value="Coproporphyrinogen-III_oxidase"/>
</dbReference>
<comment type="similarity">
    <text evidence="1">Belongs to the anaerobic coproporphyrinogen-III oxidase family. HemW subfamily.</text>
</comment>
<dbReference type="InterPro" id="IPR023404">
    <property type="entry name" value="rSAM_horseshoe"/>
</dbReference>
<dbReference type="InterPro" id="IPR007197">
    <property type="entry name" value="rSAM"/>
</dbReference>
<keyword evidence="3" id="KW-0411">Iron-sulfur</keyword>
<dbReference type="Pfam" id="PF04055">
    <property type="entry name" value="Radical_SAM"/>
    <property type="match status" value="1"/>
</dbReference>
<dbReference type="Gene3D" id="3.80.30.20">
    <property type="entry name" value="tm_1862 like domain"/>
    <property type="match status" value="1"/>
</dbReference>
<dbReference type="GO" id="GO:0005737">
    <property type="term" value="C:cytoplasm"/>
    <property type="evidence" value="ECO:0007669"/>
    <property type="project" value="UniProtKB-SubCell"/>
</dbReference>
<evidence type="ECO:0000256" key="2">
    <source>
        <dbReference type="ARBA" id="ARBA00017228"/>
    </source>
</evidence>
<evidence type="ECO:0000313" key="5">
    <source>
        <dbReference type="EMBL" id="RDW19244.1"/>
    </source>
</evidence>
<dbReference type="CDD" id="cd01335">
    <property type="entry name" value="Radical_SAM"/>
    <property type="match status" value="1"/>
</dbReference>
<dbReference type="InterPro" id="IPR006638">
    <property type="entry name" value="Elp3/MiaA/NifB-like_rSAM"/>
</dbReference>
<dbReference type="GO" id="GO:0051539">
    <property type="term" value="F:4 iron, 4 sulfur cluster binding"/>
    <property type="evidence" value="ECO:0007669"/>
    <property type="project" value="UniProtKB-UniRule"/>
</dbReference>